<name>A0A1F8F1F3_9BACT</name>
<organism evidence="2 3">
    <name type="scientific">Candidatus Yanofskybacteria bacterium RIFCSPHIGHO2_01_FULL_45_42</name>
    <dbReference type="NCBI Taxonomy" id="1802671"/>
    <lineage>
        <taxon>Bacteria</taxon>
        <taxon>Candidatus Yanofskyibacteriota</taxon>
    </lineage>
</organism>
<dbReference type="EMBL" id="MGJL01000031">
    <property type="protein sequence ID" value="OGN06967.1"/>
    <property type="molecule type" value="Genomic_DNA"/>
</dbReference>
<evidence type="ECO:0000313" key="2">
    <source>
        <dbReference type="EMBL" id="OGN06967.1"/>
    </source>
</evidence>
<proteinExistence type="predicted"/>
<feature type="region of interest" description="Disordered" evidence="1">
    <location>
        <begin position="1"/>
        <end position="24"/>
    </location>
</feature>
<sequence length="175" mass="19176">MERLPTIKHEEVEQKEREVSPEKRSRMWETLRMVGLAGLLTFGGAQAGKEAAEVLNSMKIQEVHSLLPKEKDGKLVDVFEIKTADGTVYSGEVETDLPYDKYKSGGGGAGGGDWNTSYLHTTAEDGSGTAIRVDVTLMGLKVSTQELASGGKVLNERTSWVKEEPKSFVQESQEK</sequence>
<evidence type="ECO:0000313" key="3">
    <source>
        <dbReference type="Proteomes" id="UP000178023"/>
    </source>
</evidence>
<accession>A0A1F8F1F3</accession>
<dbReference type="Proteomes" id="UP000178023">
    <property type="component" value="Unassembled WGS sequence"/>
</dbReference>
<comment type="caution">
    <text evidence="2">The sequence shown here is derived from an EMBL/GenBank/DDBJ whole genome shotgun (WGS) entry which is preliminary data.</text>
</comment>
<gene>
    <name evidence="2" type="ORF">A2750_02730</name>
</gene>
<dbReference type="AlphaFoldDB" id="A0A1F8F1F3"/>
<reference evidence="2 3" key="1">
    <citation type="journal article" date="2016" name="Nat. Commun.">
        <title>Thousands of microbial genomes shed light on interconnected biogeochemical processes in an aquifer system.</title>
        <authorList>
            <person name="Anantharaman K."/>
            <person name="Brown C.T."/>
            <person name="Hug L.A."/>
            <person name="Sharon I."/>
            <person name="Castelle C.J."/>
            <person name="Probst A.J."/>
            <person name="Thomas B.C."/>
            <person name="Singh A."/>
            <person name="Wilkins M.J."/>
            <person name="Karaoz U."/>
            <person name="Brodie E.L."/>
            <person name="Williams K.H."/>
            <person name="Hubbard S.S."/>
            <person name="Banfield J.F."/>
        </authorList>
    </citation>
    <scope>NUCLEOTIDE SEQUENCE [LARGE SCALE GENOMIC DNA]</scope>
</reference>
<evidence type="ECO:0000256" key="1">
    <source>
        <dbReference type="SAM" id="MobiDB-lite"/>
    </source>
</evidence>
<protein>
    <submittedName>
        <fullName evidence="2">Uncharacterized protein</fullName>
    </submittedName>
</protein>